<comment type="caution">
    <text evidence="1">The sequence shown here is derived from an EMBL/GenBank/DDBJ whole genome shotgun (WGS) entry which is preliminary data.</text>
</comment>
<dbReference type="RefSeq" id="WP_037043050.1">
    <property type="nucleotide sequence ID" value="NZ_BAAAUZ010000006.1"/>
</dbReference>
<protein>
    <recommendedName>
        <fullName evidence="3">Tetratricopeptide repeat protein</fullName>
    </recommendedName>
</protein>
<organism evidence="1 2">
    <name type="scientific">Pseudonocardia halophobica</name>
    <dbReference type="NCBI Taxonomy" id="29401"/>
    <lineage>
        <taxon>Bacteria</taxon>
        <taxon>Bacillati</taxon>
        <taxon>Actinomycetota</taxon>
        <taxon>Actinomycetes</taxon>
        <taxon>Pseudonocardiales</taxon>
        <taxon>Pseudonocardiaceae</taxon>
        <taxon>Pseudonocardia</taxon>
    </lineage>
</organism>
<dbReference type="EMBL" id="BSFQ01000018">
    <property type="protein sequence ID" value="GLL12965.1"/>
    <property type="molecule type" value="Genomic_DNA"/>
</dbReference>
<name>A0A9W6L6G4_9PSEU</name>
<dbReference type="AlphaFoldDB" id="A0A9W6L6G4"/>
<accession>A0A9W6L6G4</accession>
<reference evidence="1" key="2">
    <citation type="submission" date="2023-01" db="EMBL/GenBank/DDBJ databases">
        <authorList>
            <person name="Sun Q."/>
            <person name="Evtushenko L."/>
        </authorList>
    </citation>
    <scope>NUCLEOTIDE SEQUENCE</scope>
    <source>
        <strain evidence="1">VKM Ac-1069</strain>
    </source>
</reference>
<dbReference type="Proteomes" id="UP001143463">
    <property type="component" value="Unassembled WGS sequence"/>
</dbReference>
<gene>
    <name evidence="1" type="ORF">GCM10017577_41080</name>
</gene>
<proteinExistence type="predicted"/>
<evidence type="ECO:0008006" key="3">
    <source>
        <dbReference type="Google" id="ProtNLM"/>
    </source>
</evidence>
<reference evidence="1" key="1">
    <citation type="journal article" date="2014" name="Int. J. Syst. Evol. Microbiol.">
        <title>Complete genome sequence of Corynebacterium casei LMG S-19264T (=DSM 44701T), isolated from a smear-ripened cheese.</title>
        <authorList>
            <consortium name="US DOE Joint Genome Institute (JGI-PGF)"/>
            <person name="Walter F."/>
            <person name="Albersmeier A."/>
            <person name="Kalinowski J."/>
            <person name="Ruckert C."/>
        </authorList>
    </citation>
    <scope>NUCLEOTIDE SEQUENCE</scope>
    <source>
        <strain evidence="1">VKM Ac-1069</strain>
    </source>
</reference>
<evidence type="ECO:0000313" key="1">
    <source>
        <dbReference type="EMBL" id="GLL12965.1"/>
    </source>
</evidence>
<keyword evidence="2" id="KW-1185">Reference proteome</keyword>
<evidence type="ECO:0000313" key="2">
    <source>
        <dbReference type="Proteomes" id="UP001143463"/>
    </source>
</evidence>
<sequence>MEHPDPVMAEIAQVVELGQTGSAAEARARFTQLWERLGPRGDPLHRCALAHYAADVQEDLAEELRWDLRALAAADELTDERAQQHHHSLAVAGFYPSLHLNLADVHRRLGDAGRARDHLARAERAVDALGDDGYGSMIRQGIARCAERLAVEGR</sequence>